<organism evidence="1 2">
    <name type="scientific">Smallanthus sonchifolius</name>
    <dbReference type="NCBI Taxonomy" id="185202"/>
    <lineage>
        <taxon>Eukaryota</taxon>
        <taxon>Viridiplantae</taxon>
        <taxon>Streptophyta</taxon>
        <taxon>Embryophyta</taxon>
        <taxon>Tracheophyta</taxon>
        <taxon>Spermatophyta</taxon>
        <taxon>Magnoliopsida</taxon>
        <taxon>eudicotyledons</taxon>
        <taxon>Gunneridae</taxon>
        <taxon>Pentapetalae</taxon>
        <taxon>asterids</taxon>
        <taxon>campanulids</taxon>
        <taxon>Asterales</taxon>
        <taxon>Asteraceae</taxon>
        <taxon>Asteroideae</taxon>
        <taxon>Heliantheae alliance</taxon>
        <taxon>Millerieae</taxon>
        <taxon>Smallanthus</taxon>
    </lineage>
</organism>
<proteinExistence type="predicted"/>
<dbReference type="EMBL" id="CM042023">
    <property type="protein sequence ID" value="KAI3813515.1"/>
    <property type="molecule type" value="Genomic_DNA"/>
</dbReference>
<keyword evidence="2" id="KW-1185">Reference proteome</keyword>
<reference evidence="2" key="1">
    <citation type="journal article" date="2022" name="Mol. Ecol. Resour.">
        <title>The genomes of chicory, endive, great burdock and yacon provide insights into Asteraceae palaeo-polyploidization history and plant inulin production.</title>
        <authorList>
            <person name="Fan W."/>
            <person name="Wang S."/>
            <person name="Wang H."/>
            <person name="Wang A."/>
            <person name="Jiang F."/>
            <person name="Liu H."/>
            <person name="Zhao H."/>
            <person name="Xu D."/>
            <person name="Zhang Y."/>
        </authorList>
    </citation>
    <scope>NUCLEOTIDE SEQUENCE [LARGE SCALE GENOMIC DNA]</scope>
    <source>
        <strain evidence="2">cv. Yunnan</strain>
    </source>
</reference>
<dbReference type="Proteomes" id="UP001056120">
    <property type="component" value="Linkage Group LG06"/>
</dbReference>
<comment type="caution">
    <text evidence="1">The sequence shown here is derived from an EMBL/GenBank/DDBJ whole genome shotgun (WGS) entry which is preliminary data.</text>
</comment>
<accession>A0ACB9J1S6</accession>
<name>A0ACB9J1S6_9ASTR</name>
<reference evidence="1 2" key="2">
    <citation type="journal article" date="2022" name="Mol. Ecol. Resour.">
        <title>The genomes of chicory, endive, great burdock and yacon provide insights into Asteraceae paleo-polyploidization history and plant inulin production.</title>
        <authorList>
            <person name="Fan W."/>
            <person name="Wang S."/>
            <person name="Wang H."/>
            <person name="Wang A."/>
            <person name="Jiang F."/>
            <person name="Liu H."/>
            <person name="Zhao H."/>
            <person name="Xu D."/>
            <person name="Zhang Y."/>
        </authorList>
    </citation>
    <scope>NUCLEOTIDE SEQUENCE [LARGE SCALE GENOMIC DNA]</scope>
    <source>
        <strain evidence="2">cv. Yunnan</strain>
        <tissue evidence="1">Leaves</tissue>
    </source>
</reference>
<evidence type="ECO:0000313" key="2">
    <source>
        <dbReference type="Proteomes" id="UP001056120"/>
    </source>
</evidence>
<protein>
    <submittedName>
        <fullName evidence="1">Uncharacterized protein</fullName>
    </submittedName>
</protein>
<sequence length="222" mass="24314">MDNETRPFDGQKIMALASEEIKEPILSNNGHDASLSAAFGSSLDAANTPVVLDEITSNLEDDPSQNNVALVQPNQTRSISRIASFQGLIERVRRTVRGSSDDIGWLQRSPQMPPVEDGTERFTNILEIIRHDVHMLPNSMVYLLVPACFLLGHSKGGIDSAAALSMYWPDLRDKVAGLALAQSPYGGSPIASDILREGQIGDYFNVRKLMEILIGKVIKLEL</sequence>
<gene>
    <name evidence="1" type="ORF">L1987_18240</name>
</gene>
<evidence type="ECO:0000313" key="1">
    <source>
        <dbReference type="EMBL" id="KAI3813515.1"/>
    </source>
</evidence>